<keyword evidence="3" id="KW-1185">Reference proteome</keyword>
<evidence type="ECO:0000313" key="3">
    <source>
        <dbReference type="Proteomes" id="UP000095009"/>
    </source>
</evidence>
<organism evidence="2 3">
    <name type="scientific">Nadsonia fulvescens var. elongata DSM 6958</name>
    <dbReference type="NCBI Taxonomy" id="857566"/>
    <lineage>
        <taxon>Eukaryota</taxon>
        <taxon>Fungi</taxon>
        <taxon>Dikarya</taxon>
        <taxon>Ascomycota</taxon>
        <taxon>Saccharomycotina</taxon>
        <taxon>Dipodascomycetes</taxon>
        <taxon>Dipodascales</taxon>
        <taxon>Dipodascales incertae sedis</taxon>
        <taxon>Nadsonia</taxon>
    </lineage>
</organism>
<proteinExistence type="predicted"/>
<dbReference type="EMBL" id="KV454406">
    <property type="protein sequence ID" value="ODQ68189.1"/>
    <property type="molecule type" value="Genomic_DNA"/>
</dbReference>
<evidence type="ECO:0000313" key="2">
    <source>
        <dbReference type="EMBL" id="ODQ68189.1"/>
    </source>
</evidence>
<protein>
    <submittedName>
        <fullName evidence="2">Uncharacterized protein</fullName>
    </submittedName>
</protein>
<dbReference type="Proteomes" id="UP000095009">
    <property type="component" value="Unassembled WGS sequence"/>
</dbReference>
<feature type="compositionally biased region" description="Polar residues" evidence="1">
    <location>
        <begin position="110"/>
        <end position="148"/>
    </location>
</feature>
<dbReference type="AlphaFoldDB" id="A0A1E3PRY8"/>
<name>A0A1E3PRY8_9ASCO</name>
<reference evidence="2 3" key="1">
    <citation type="journal article" date="2016" name="Proc. Natl. Acad. Sci. U.S.A.">
        <title>Comparative genomics of biotechnologically important yeasts.</title>
        <authorList>
            <person name="Riley R."/>
            <person name="Haridas S."/>
            <person name="Wolfe K.H."/>
            <person name="Lopes M.R."/>
            <person name="Hittinger C.T."/>
            <person name="Goeker M."/>
            <person name="Salamov A.A."/>
            <person name="Wisecaver J.H."/>
            <person name="Long T.M."/>
            <person name="Calvey C.H."/>
            <person name="Aerts A.L."/>
            <person name="Barry K.W."/>
            <person name="Choi C."/>
            <person name="Clum A."/>
            <person name="Coughlan A.Y."/>
            <person name="Deshpande S."/>
            <person name="Douglass A.P."/>
            <person name="Hanson S.J."/>
            <person name="Klenk H.-P."/>
            <person name="LaButti K.M."/>
            <person name="Lapidus A."/>
            <person name="Lindquist E.A."/>
            <person name="Lipzen A.M."/>
            <person name="Meier-Kolthoff J.P."/>
            <person name="Ohm R.A."/>
            <person name="Otillar R.P."/>
            <person name="Pangilinan J.L."/>
            <person name="Peng Y."/>
            <person name="Rokas A."/>
            <person name="Rosa C.A."/>
            <person name="Scheuner C."/>
            <person name="Sibirny A.A."/>
            <person name="Slot J.C."/>
            <person name="Stielow J.B."/>
            <person name="Sun H."/>
            <person name="Kurtzman C.P."/>
            <person name="Blackwell M."/>
            <person name="Grigoriev I.V."/>
            <person name="Jeffries T.W."/>
        </authorList>
    </citation>
    <scope>NUCLEOTIDE SEQUENCE [LARGE SCALE GENOMIC DNA]</scope>
    <source>
        <strain evidence="2 3">DSM 6958</strain>
    </source>
</reference>
<evidence type="ECO:0000256" key="1">
    <source>
        <dbReference type="SAM" id="MobiDB-lite"/>
    </source>
</evidence>
<feature type="region of interest" description="Disordered" evidence="1">
    <location>
        <begin position="110"/>
        <end position="158"/>
    </location>
</feature>
<feature type="compositionally biased region" description="Basic and acidic residues" evidence="1">
    <location>
        <begin position="304"/>
        <end position="317"/>
    </location>
</feature>
<feature type="region of interest" description="Disordered" evidence="1">
    <location>
        <begin position="304"/>
        <end position="326"/>
    </location>
</feature>
<accession>A0A1E3PRY8</accession>
<gene>
    <name evidence="2" type="ORF">NADFUDRAFT_39585</name>
</gene>
<sequence length="367" mass="41624">MTTPCIPVPPRAVDRIVRNPHLLPRMPPLLLADVHRYRHSERMRRISEEGHVQRRLNIDQRRLERIAQHLQASSTVFDIDVDVDIDRDPAISSTYSHLAEWNRFPYSDPSGTATVSATSPTNPVTSDENSNNTSHTKSSINTIATSPPINHRRRSDTTTATAWSYTVSPIKPRHYSASYFPPRKSSTVSLPVCDSVPASSAVNTTSTPPSIDVSLVNSFSHRPVSHTLESILTSARRRSQSARHPLPADKHRDFFFDRQGNPWRHYPSWHSFMRGHYLRNGQYPLWARERACILRDLRRGRRGERDGVWRRKRRESETNNEITPTREAGVTAGLIDSTDVTGKVKTLEDNGNIGKSWSIADGRRFSG</sequence>